<dbReference type="PANTHER" id="PTHR43883">
    <property type="entry name" value="SLR0207 PROTEIN"/>
    <property type="match status" value="1"/>
</dbReference>
<organism evidence="2 3">
    <name type="scientific">Deinobacterium chartae</name>
    <dbReference type="NCBI Taxonomy" id="521158"/>
    <lineage>
        <taxon>Bacteria</taxon>
        <taxon>Thermotogati</taxon>
        <taxon>Deinococcota</taxon>
        <taxon>Deinococci</taxon>
        <taxon>Deinococcales</taxon>
        <taxon>Deinococcaceae</taxon>
        <taxon>Deinobacterium</taxon>
    </lineage>
</organism>
<evidence type="ECO:0000259" key="1">
    <source>
        <dbReference type="Pfam" id="PF09414"/>
    </source>
</evidence>
<comment type="caution">
    <text evidence="2">The sequence shown here is derived from an EMBL/GenBank/DDBJ whole genome shotgun (WGS) entry which is preliminary data.</text>
</comment>
<dbReference type="InterPro" id="IPR052732">
    <property type="entry name" value="Cell-binding_unc_protein"/>
</dbReference>
<dbReference type="Proteomes" id="UP000569951">
    <property type="component" value="Unassembled WGS sequence"/>
</dbReference>
<evidence type="ECO:0000313" key="3">
    <source>
        <dbReference type="Proteomes" id="UP000569951"/>
    </source>
</evidence>
<evidence type="ECO:0000313" key="2">
    <source>
        <dbReference type="EMBL" id="MBB6098419.1"/>
    </source>
</evidence>
<gene>
    <name evidence="2" type="ORF">HNR42_001853</name>
</gene>
<accession>A0A841I206</accession>
<keyword evidence="3" id="KW-1185">Reference proteome</keyword>
<dbReference type="Pfam" id="PF09414">
    <property type="entry name" value="RNA_ligase"/>
    <property type="match status" value="1"/>
</dbReference>
<protein>
    <recommendedName>
        <fullName evidence="1">RNA ligase domain-containing protein</fullName>
    </recommendedName>
</protein>
<dbReference type="EMBL" id="JACHHG010000006">
    <property type="protein sequence ID" value="MBB6098419.1"/>
    <property type="molecule type" value="Genomic_DNA"/>
</dbReference>
<feature type="domain" description="RNA ligase" evidence="1">
    <location>
        <begin position="35"/>
        <end position="187"/>
    </location>
</feature>
<sequence>MQGRFKYPRTPHLPWSPGRGSDDLTLGDLSFFAGREVVVTEKLDGENTTLYRDGLHARSLDPRPHASRDWVKALQARIGWMIPQGWRLCGENLFAVHSLRYTDLRSYFYLFSVWNERNVALAWDDTLEWAERLGLEVPDVLYRGVFDERRLRLLAQRLDPGRQEGYVQRLAGEIAYADFAFSVAKYVRAGHVTTDAHWLERPVMRNGLRSGRRG</sequence>
<dbReference type="PANTHER" id="PTHR43883:SF1">
    <property type="entry name" value="GLUCONOKINASE"/>
    <property type="match status" value="1"/>
</dbReference>
<dbReference type="SUPFAM" id="SSF56091">
    <property type="entry name" value="DNA ligase/mRNA capping enzyme, catalytic domain"/>
    <property type="match status" value="1"/>
</dbReference>
<dbReference type="AlphaFoldDB" id="A0A841I206"/>
<dbReference type="RefSeq" id="WP_183986831.1">
    <property type="nucleotide sequence ID" value="NZ_JACHHG010000006.1"/>
</dbReference>
<dbReference type="InterPro" id="IPR021122">
    <property type="entry name" value="RNA_ligase_dom_REL/Rnl2"/>
</dbReference>
<reference evidence="2 3" key="1">
    <citation type="submission" date="2020-08" db="EMBL/GenBank/DDBJ databases">
        <title>Genomic Encyclopedia of Type Strains, Phase IV (KMG-IV): sequencing the most valuable type-strain genomes for metagenomic binning, comparative biology and taxonomic classification.</title>
        <authorList>
            <person name="Goeker M."/>
        </authorList>
    </citation>
    <scope>NUCLEOTIDE SEQUENCE [LARGE SCALE GENOMIC DNA]</scope>
    <source>
        <strain evidence="2 3">DSM 21458</strain>
    </source>
</reference>
<proteinExistence type="predicted"/>
<name>A0A841I206_9DEIO</name>
<dbReference type="Gene3D" id="3.30.470.30">
    <property type="entry name" value="DNA ligase/mRNA capping enzyme"/>
    <property type="match status" value="1"/>
</dbReference>